<comment type="caution">
    <text evidence="1">The sequence shown here is derived from an EMBL/GenBank/DDBJ whole genome shotgun (WGS) entry which is preliminary data.</text>
</comment>
<accession>A0A4S3MW60</accession>
<proteinExistence type="predicted"/>
<evidence type="ECO:0000313" key="1">
    <source>
        <dbReference type="EMBL" id="THD85851.1"/>
    </source>
</evidence>
<dbReference type="Proteomes" id="UP000309450">
    <property type="component" value="Unassembled WGS sequence"/>
</dbReference>
<dbReference type="PANTHER" id="PTHR40590:SF1">
    <property type="entry name" value="CYTOPLASMIC PROTEIN"/>
    <property type="match status" value="1"/>
</dbReference>
<evidence type="ECO:0000313" key="2">
    <source>
        <dbReference type="Proteomes" id="UP000309450"/>
    </source>
</evidence>
<dbReference type="OrthoDB" id="9806326at2"/>
<protein>
    <submittedName>
        <fullName evidence="1">TraB/GumN family protein</fullName>
    </submittedName>
</protein>
<keyword evidence="2" id="KW-1185">Reference proteome</keyword>
<reference evidence="1 2" key="1">
    <citation type="submission" date="2019-04" db="EMBL/GenBank/DDBJ databases">
        <title>Draft genome sequence of Gemmobacter aestuarii sp. nov.</title>
        <authorList>
            <person name="Hameed A."/>
            <person name="Lin S.-Y."/>
            <person name="Shahina M."/>
            <person name="Lai W.-A."/>
            <person name="Young C.-C."/>
        </authorList>
    </citation>
    <scope>NUCLEOTIDE SEQUENCE [LARGE SCALE GENOMIC DNA]</scope>
    <source>
        <strain evidence="1 2">CC-PW-75</strain>
    </source>
</reference>
<dbReference type="InterPro" id="IPR047111">
    <property type="entry name" value="YbaP-like"/>
</dbReference>
<dbReference type="Pfam" id="PF01963">
    <property type="entry name" value="TraB_PrgY_gumN"/>
    <property type="match status" value="1"/>
</dbReference>
<name>A0A4S3MW60_9RHOB</name>
<dbReference type="EMBL" id="SSND01000001">
    <property type="protein sequence ID" value="THD85851.1"/>
    <property type="molecule type" value="Genomic_DNA"/>
</dbReference>
<dbReference type="CDD" id="cd14789">
    <property type="entry name" value="Tiki"/>
    <property type="match status" value="1"/>
</dbReference>
<gene>
    <name evidence="1" type="ORF">E7811_04290</name>
</gene>
<dbReference type="AlphaFoldDB" id="A0A4S3MW60"/>
<dbReference type="PANTHER" id="PTHR40590">
    <property type="entry name" value="CYTOPLASMIC PROTEIN-RELATED"/>
    <property type="match status" value="1"/>
</dbReference>
<organism evidence="1 2">
    <name type="scientific">Aliigemmobacter aestuarii</name>
    <dbReference type="NCBI Taxonomy" id="1445661"/>
    <lineage>
        <taxon>Bacteria</taxon>
        <taxon>Pseudomonadati</taxon>
        <taxon>Pseudomonadota</taxon>
        <taxon>Alphaproteobacteria</taxon>
        <taxon>Rhodobacterales</taxon>
        <taxon>Paracoccaceae</taxon>
        <taxon>Aliigemmobacter</taxon>
    </lineage>
</organism>
<dbReference type="InterPro" id="IPR002816">
    <property type="entry name" value="TraB/PrgY/GumN_fam"/>
</dbReference>
<sequence>MFSGGSAVLAQCEGRDLLAGLGAEKAAALEAATAAQPFAAGNLWQATRGDQRLTILGTYHLADPRHAATMDRVAPMIDAAATVLVEAGPEEERLLMKAMAERPDLLFLSEGGSLIERLPAEDWAMISAAMQARGLPSIMAARMQPWYLSMMLAMPPCAMGEMTARNGLDQLVMDRAKGNDTPVRALEPYDTIFGLFATMSFEDQMEMIRATLAYDAQGMAEDIQETLLQAYFRGEARRMWEFLRIESATLPGYDAARADAEFAQFEEVLMNARNRAWIPVIEAAAVEGPVFVAFGALHLAGREGVLNLLEQAGYTVEQLPL</sequence>